<dbReference type="EMBL" id="CP042582">
    <property type="protein sequence ID" value="QEX22265.1"/>
    <property type="molecule type" value="Genomic_DNA"/>
</dbReference>
<evidence type="ECO:0000313" key="2">
    <source>
        <dbReference type="Proteomes" id="UP000325797"/>
    </source>
</evidence>
<proteinExistence type="predicted"/>
<evidence type="ECO:0000313" key="1">
    <source>
        <dbReference type="EMBL" id="QEX22265.1"/>
    </source>
</evidence>
<organism evidence="1 2">
    <name type="scientific">Hypericibacter adhaerens</name>
    <dbReference type="NCBI Taxonomy" id="2602016"/>
    <lineage>
        <taxon>Bacteria</taxon>
        <taxon>Pseudomonadati</taxon>
        <taxon>Pseudomonadota</taxon>
        <taxon>Alphaproteobacteria</taxon>
        <taxon>Rhodospirillales</taxon>
        <taxon>Dongiaceae</taxon>
        <taxon>Hypericibacter</taxon>
    </lineage>
</organism>
<dbReference type="Proteomes" id="UP000325797">
    <property type="component" value="Chromosome"/>
</dbReference>
<reference evidence="1 2" key="1">
    <citation type="submission" date="2019-08" db="EMBL/GenBank/DDBJ databases">
        <title>Hyperibacter terrae gen. nov., sp. nov. and Hyperibacter viscosus sp. nov., two new members in the family Rhodospirillaceae isolated from the rhizosphere of Hypericum perforatum.</title>
        <authorList>
            <person name="Noviana Z."/>
        </authorList>
    </citation>
    <scope>NUCLEOTIDE SEQUENCE [LARGE SCALE GENOMIC DNA]</scope>
    <source>
        <strain evidence="1 2">R5959</strain>
    </source>
</reference>
<dbReference type="KEGG" id="hadh:FRZ61_21950"/>
<sequence length="72" mass="7628">MTDDMSGFETGKPLAGAVQAASAPTLALARSVSLAFKVTRHPTQALAPTANHHTWRPGQFVITAIAFHSQLE</sequence>
<gene>
    <name evidence="1" type="ORF">FRZ61_21950</name>
</gene>
<dbReference type="AlphaFoldDB" id="A0A5J6N005"/>
<accession>A0A5J6N005</accession>
<protein>
    <submittedName>
        <fullName evidence="1">Uncharacterized protein</fullName>
    </submittedName>
</protein>
<keyword evidence="2" id="KW-1185">Reference proteome</keyword>
<name>A0A5J6N005_9PROT</name>